<gene>
    <name evidence="3" type="ORF">AAP_06069</name>
</gene>
<proteinExistence type="predicted"/>
<comment type="caution">
    <text evidence="3">The sequence shown here is derived from an EMBL/GenBank/DDBJ whole genome shotgun (WGS) entry which is preliminary data.</text>
</comment>
<keyword evidence="4" id="KW-1185">Reference proteome</keyword>
<feature type="domain" description="Complex 1 LYR protein" evidence="2">
    <location>
        <begin position="16"/>
        <end position="70"/>
    </location>
</feature>
<dbReference type="OrthoDB" id="6508832at2759"/>
<dbReference type="Pfam" id="PF05347">
    <property type="entry name" value="Complex1_LYR"/>
    <property type="match status" value="1"/>
</dbReference>
<evidence type="ECO:0000313" key="3">
    <source>
        <dbReference type="EMBL" id="KZZ86949.1"/>
    </source>
</evidence>
<dbReference type="Proteomes" id="UP000242877">
    <property type="component" value="Unassembled WGS sequence"/>
</dbReference>
<sequence length="328" mass="38528">MPRFLHPKRSGVHRFACLSLYHALLKQCAGLARVNIDSQVPTRLVKQQFRKLKDLDSPTRILNALKAGREVHFHFFIYPTQIGQTRKSPLTQAQKTLDLLHSCANGKQSSLQQLAALVNRSASLTERVKQKQQEQAKAFRPQDPNHKILKRRAEARARRRPDALRPHPDVQPITSRPRLQIPGVRRIPVFVNARGIPYLRIKKPQPPSLSRALRSYLDNRWARIERRERLEEEIQQADKEDEWDDLVAEIARSEGKFIQQDSKRDSWKLAAQQSLNEVHEQIRRKDRETAKRAEDMFNVVLREKELKMKEKEARRKWWAEHMEKKDTP</sequence>
<evidence type="ECO:0000259" key="2">
    <source>
        <dbReference type="Pfam" id="PF05347"/>
    </source>
</evidence>
<reference evidence="3 4" key="1">
    <citation type="journal article" date="2016" name="Genome Biol. Evol.">
        <title>Divergent and convergent evolution of fungal pathogenicity.</title>
        <authorList>
            <person name="Shang Y."/>
            <person name="Xiao G."/>
            <person name="Zheng P."/>
            <person name="Cen K."/>
            <person name="Zhan S."/>
            <person name="Wang C."/>
        </authorList>
    </citation>
    <scope>NUCLEOTIDE SEQUENCE [LARGE SCALE GENOMIC DNA]</scope>
    <source>
        <strain evidence="3 4">ARSEF 7405</strain>
    </source>
</reference>
<accession>A0A167V2J5</accession>
<evidence type="ECO:0000256" key="1">
    <source>
        <dbReference type="SAM" id="MobiDB-lite"/>
    </source>
</evidence>
<dbReference type="EMBL" id="AZGZ01000042">
    <property type="protein sequence ID" value="KZZ86949.1"/>
    <property type="molecule type" value="Genomic_DNA"/>
</dbReference>
<feature type="region of interest" description="Disordered" evidence="1">
    <location>
        <begin position="155"/>
        <end position="175"/>
    </location>
</feature>
<dbReference type="VEuPathDB" id="FungiDB:AAP_06069"/>
<feature type="compositionally biased region" description="Basic and acidic residues" evidence="1">
    <location>
        <begin position="155"/>
        <end position="168"/>
    </location>
</feature>
<dbReference type="InterPro" id="IPR008011">
    <property type="entry name" value="Complex1_LYR_dom"/>
</dbReference>
<evidence type="ECO:0000313" key="4">
    <source>
        <dbReference type="Proteomes" id="UP000242877"/>
    </source>
</evidence>
<dbReference type="AlphaFoldDB" id="A0A167V2J5"/>
<name>A0A167V2J5_9EURO</name>
<protein>
    <recommendedName>
        <fullName evidence="2">Complex 1 LYR protein domain-containing protein</fullName>
    </recommendedName>
</protein>
<organism evidence="3 4">
    <name type="scientific">Ascosphaera apis ARSEF 7405</name>
    <dbReference type="NCBI Taxonomy" id="392613"/>
    <lineage>
        <taxon>Eukaryota</taxon>
        <taxon>Fungi</taxon>
        <taxon>Dikarya</taxon>
        <taxon>Ascomycota</taxon>
        <taxon>Pezizomycotina</taxon>
        <taxon>Eurotiomycetes</taxon>
        <taxon>Eurotiomycetidae</taxon>
        <taxon>Onygenales</taxon>
        <taxon>Ascosphaeraceae</taxon>
        <taxon>Ascosphaera</taxon>
    </lineage>
</organism>